<feature type="transmembrane region" description="Helical" evidence="2">
    <location>
        <begin position="353"/>
        <end position="372"/>
    </location>
</feature>
<keyword evidence="2" id="KW-0472">Membrane</keyword>
<dbReference type="GeneID" id="19246134"/>
<feature type="transmembrane region" description="Helical" evidence="2">
    <location>
        <begin position="384"/>
        <end position="403"/>
    </location>
</feature>
<evidence type="ECO:0000256" key="1">
    <source>
        <dbReference type="SAM" id="MobiDB-lite"/>
    </source>
</evidence>
<proteinExistence type="predicted"/>
<protein>
    <submittedName>
        <fullName evidence="3">Uncharacterized protein</fullName>
    </submittedName>
</protein>
<dbReference type="EMBL" id="GL698477">
    <property type="protein sequence ID" value="EFY92222.1"/>
    <property type="molecule type" value="Genomic_DNA"/>
</dbReference>
<accession>E9DW25</accession>
<evidence type="ECO:0000313" key="3">
    <source>
        <dbReference type="EMBL" id="EFY92222.1"/>
    </source>
</evidence>
<evidence type="ECO:0000256" key="2">
    <source>
        <dbReference type="SAM" id="Phobius"/>
    </source>
</evidence>
<reference evidence="3 4" key="1">
    <citation type="journal article" date="2011" name="PLoS Genet.">
        <title>Genome sequencing and comparative transcriptomics of the model entomopathogenic fungi Metarhizium anisopliae and M. acridum.</title>
        <authorList>
            <person name="Gao Q."/>
            <person name="Jin K."/>
            <person name="Ying S.H."/>
            <person name="Zhang Y."/>
            <person name="Xiao G."/>
            <person name="Shang Y."/>
            <person name="Duan Z."/>
            <person name="Hu X."/>
            <person name="Xie X.Q."/>
            <person name="Zhou G."/>
            <person name="Peng G."/>
            <person name="Luo Z."/>
            <person name="Huang W."/>
            <person name="Wang B."/>
            <person name="Fang W."/>
            <person name="Wang S."/>
            <person name="Zhong Y."/>
            <person name="Ma L.J."/>
            <person name="St Leger R.J."/>
            <person name="Zhao G.P."/>
            <person name="Pei Y."/>
            <person name="Feng M.G."/>
            <person name="Xia Y."/>
            <person name="Wang C."/>
        </authorList>
    </citation>
    <scope>NUCLEOTIDE SEQUENCE [LARGE SCALE GENOMIC DNA]</scope>
    <source>
        <strain evidence="3 4">CQMa 102</strain>
    </source>
</reference>
<keyword evidence="2" id="KW-1133">Transmembrane helix</keyword>
<sequence length="489" mass="53440">MVNNDSLNNHHDLVVHRSGTPATTPQAMSRRAYISRRPDGVSAPAVPSPSPGYVLEWSTKHSHAQQHRRILSSVDELRTELLADEASPSQGRILVLRTGHIDEDVREALVSIARVDGGFIDAHASGTPYRPRGGKRRPRWWSCEYPEVAAGEGQVPLYRPGDGQALTVSRVSIWLGGGMPVVIVGHGAGPERRGRGQQLQPGHHDAGYGAIGCAFPSSTRRTEMSSFEQDLWQALACPGGAADPGEVAVEELRGELILDRWTGCLSAMRLETGGAGQEQESLWAAMAALESNLDEARRLSRRGKQLGAACASAWADLMRRLEMRVRLRQPGIGAEACRPEPARTDNDRSLDRIAYLGGLMLPVSAVASILAIGGDYGPEGERFWVFWLASFLASVLALLVIYADQLRTVEVWLEFGDVDDEHLPWEGEGDLVRGWADGSGRAAWKRRELGWGGAVKKMSGYYWWRRDPRLAFGRPGEVLSPRGVKLGGL</sequence>
<dbReference type="AlphaFoldDB" id="E9DW25"/>
<dbReference type="Proteomes" id="UP000002499">
    <property type="component" value="Unassembled WGS sequence"/>
</dbReference>
<organism evidence="4">
    <name type="scientific">Metarhizium acridum (strain CQMa 102)</name>
    <dbReference type="NCBI Taxonomy" id="655827"/>
    <lineage>
        <taxon>Eukaryota</taxon>
        <taxon>Fungi</taxon>
        <taxon>Dikarya</taxon>
        <taxon>Ascomycota</taxon>
        <taxon>Pezizomycotina</taxon>
        <taxon>Sordariomycetes</taxon>
        <taxon>Hypocreomycetidae</taxon>
        <taxon>Hypocreales</taxon>
        <taxon>Clavicipitaceae</taxon>
        <taxon>Metarhizium</taxon>
    </lineage>
</organism>
<evidence type="ECO:0000313" key="4">
    <source>
        <dbReference type="Proteomes" id="UP000002499"/>
    </source>
</evidence>
<dbReference type="InParanoid" id="E9DW25"/>
<dbReference type="HOGENOM" id="CLU_048773_0_0_1"/>
<dbReference type="OrthoDB" id="5428055at2759"/>
<gene>
    <name evidence="3" type="ORF">MAC_01823</name>
</gene>
<dbReference type="OMA" id="FCRASLW"/>
<keyword evidence="2" id="KW-0812">Transmembrane</keyword>
<keyword evidence="4" id="KW-1185">Reference proteome</keyword>
<dbReference type="KEGG" id="maw:19246134"/>
<feature type="region of interest" description="Disordered" evidence="1">
    <location>
        <begin position="1"/>
        <end position="28"/>
    </location>
</feature>
<dbReference type="STRING" id="655827.E9DW25"/>
<dbReference type="eggNOG" id="ENOG502RS82">
    <property type="taxonomic scope" value="Eukaryota"/>
</dbReference>
<name>E9DW25_METAQ</name>